<dbReference type="PANTHER" id="PTHR48045:SF37">
    <property type="entry name" value="UDP-GLYCOSYLTRANSFERASE 92A1-LIKE"/>
    <property type="match status" value="1"/>
</dbReference>
<accession>A0A9Q0C7X5</accession>
<evidence type="ECO:0000256" key="5">
    <source>
        <dbReference type="RuleBase" id="RU362057"/>
    </source>
</evidence>
<evidence type="ECO:0000313" key="7">
    <source>
        <dbReference type="Proteomes" id="UP001151287"/>
    </source>
</evidence>
<sequence>MTNSNHISKPHIVLFPFLDQGHIRPFLSLFSHIRRRHPDLTITLVSTPGNIIITRSILPSFLSLNFHSIPFSPELHGLPSNADTTCKVPFPLIISFLKASESLRPAFENFISSLSYPVHIISDPFFSWSVEVSRKYNTLHSIFLTSGAYSTTVWFSLWLKVPLGLRPSVDDEFQLPELNVKIHISQCSKNMLEADGNNQWATFFQRQIRLCLQSDATLVNTVEGFEPMGLQMLRKWLSMPVFPVGPLYHSASLLTNNNGIAEWLNTKPPASVLYISFGSQFTVHARAMMELAIALEYMSHPFIWVIRPPLGYDIREKFKAEWLPEGFEGRVKLQKKGLLIHEWAPQVEILAHEATGAFLSHCGWNSTLESLTHGVPVIAWPLLADQFYNSKMLEDMGLAVELARGLMADLEREWVQEVVQTVMGENNKGKELKLKAREIREVMETAWKEDGDEGASSKGLNDFFQFASKKIIDKQDMVFS</sequence>
<dbReference type="FunFam" id="3.40.50.2000:FF:000064">
    <property type="entry name" value="Glycosyltransferase"/>
    <property type="match status" value="1"/>
</dbReference>
<dbReference type="Proteomes" id="UP001151287">
    <property type="component" value="Unassembled WGS sequence"/>
</dbReference>
<comment type="caution">
    <text evidence="6">The sequence shown here is derived from an EMBL/GenBank/DDBJ whole genome shotgun (WGS) entry which is preliminary data.</text>
</comment>
<keyword evidence="2 4" id="KW-0328">Glycosyltransferase</keyword>
<evidence type="ECO:0000256" key="2">
    <source>
        <dbReference type="ARBA" id="ARBA00022676"/>
    </source>
</evidence>
<dbReference type="AlphaFoldDB" id="A0A9Q0C7X5"/>
<evidence type="ECO:0000256" key="1">
    <source>
        <dbReference type="ARBA" id="ARBA00009995"/>
    </source>
</evidence>
<dbReference type="EMBL" id="JAMQYH010000004">
    <property type="protein sequence ID" value="KAJ1688923.1"/>
    <property type="molecule type" value="Genomic_DNA"/>
</dbReference>
<dbReference type="SUPFAM" id="SSF53756">
    <property type="entry name" value="UDP-Glycosyltransferase/glycogen phosphorylase"/>
    <property type="match status" value="1"/>
</dbReference>
<reference evidence="6" key="1">
    <citation type="journal article" date="2022" name="Cell">
        <title>Repeat-based holocentromeres influence genome architecture and karyotype evolution.</title>
        <authorList>
            <person name="Hofstatter P.G."/>
            <person name="Thangavel G."/>
            <person name="Lux T."/>
            <person name="Neumann P."/>
            <person name="Vondrak T."/>
            <person name="Novak P."/>
            <person name="Zhang M."/>
            <person name="Costa L."/>
            <person name="Castellani M."/>
            <person name="Scott A."/>
            <person name="Toegelov H."/>
            <person name="Fuchs J."/>
            <person name="Mata-Sucre Y."/>
            <person name="Dias Y."/>
            <person name="Vanzela A.L.L."/>
            <person name="Huettel B."/>
            <person name="Almeida C.C.S."/>
            <person name="Simkova H."/>
            <person name="Souza G."/>
            <person name="Pedrosa-Harand A."/>
            <person name="Macas J."/>
            <person name="Mayer K.F.X."/>
            <person name="Houben A."/>
            <person name="Marques A."/>
        </authorList>
    </citation>
    <scope>NUCLEOTIDE SEQUENCE</scope>
    <source>
        <strain evidence="6">RhyBre1mFocal</strain>
    </source>
</reference>
<dbReference type="InterPro" id="IPR002213">
    <property type="entry name" value="UDP_glucos_trans"/>
</dbReference>
<keyword evidence="3 4" id="KW-0808">Transferase</keyword>
<dbReference type="FunFam" id="3.40.50.2000:FF:000103">
    <property type="entry name" value="Glycosyltransferase"/>
    <property type="match status" value="1"/>
</dbReference>
<evidence type="ECO:0000256" key="3">
    <source>
        <dbReference type="ARBA" id="ARBA00022679"/>
    </source>
</evidence>
<dbReference type="PROSITE" id="PS00375">
    <property type="entry name" value="UDPGT"/>
    <property type="match status" value="1"/>
</dbReference>
<organism evidence="6 7">
    <name type="scientific">Rhynchospora breviuscula</name>
    <dbReference type="NCBI Taxonomy" id="2022672"/>
    <lineage>
        <taxon>Eukaryota</taxon>
        <taxon>Viridiplantae</taxon>
        <taxon>Streptophyta</taxon>
        <taxon>Embryophyta</taxon>
        <taxon>Tracheophyta</taxon>
        <taxon>Spermatophyta</taxon>
        <taxon>Magnoliopsida</taxon>
        <taxon>Liliopsida</taxon>
        <taxon>Poales</taxon>
        <taxon>Cyperaceae</taxon>
        <taxon>Cyperoideae</taxon>
        <taxon>Rhynchosporeae</taxon>
        <taxon>Rhynchospora</taxon>
    </lineage>
</organism>
<name>A0A9Q0C7X5_9POAL</name>
<protein>
    <recommendedName>
        <fullName evidence="5">Glycosyltransferase</fullName>
        <ecNumber evidence="5">2.4.1.-</ecNumber>
    </recommendedName>
</protein>
<evidence type="ECO:0000256" key="4">
    <source>
        <dbReference type="RuleBase" id="RU003718"/>
    </source>
</evidence>
<dbReference type="Gene3D" id="3.40.50.2000">
    <property type="entry name" value="Glycogen Phosphorylase B"/>
    <property type="match status" value="2"/>
</dbReference>
<keyword evidence="7" id="KW-1185">Reference proteome</keyword>
<dbReference type="GO" id="GO:0008194">
    <property type="term" value="F:UDP-glycosyltransferase activity"/>
    <property type="evidence" value="ECO:0007669"/>
    <property type="project" value="InterPro"/>
</dbReference>
<comment type="similarity">
    <text evidence="1 4">Belongs to the UDP-glycosyltransferase family.</text>
</comment>
<dbReference type="EC" id="2.4.1.-" evidence="5"/>
<evidence type="ECO:0000313" key="6">
    <source>
        <dbReference type="EMBL" id="KAJ1688923.1"/>
    </source>
</evidence>
<gene>
    <name evidence="6" type="ORF">LUZ63_013078</name>
</gene>
<dbReference type="Pfam" id="PF00201">
    <property type="entry name" value="UDPGT"/>
    <property type="match status" value="1"/>
</dbReference>
<proteinExistence type="inferred from homology"/>
<dbReference type="OrthoDB" id="5835829at2759"/>
<dbReference type="CDD" id="cd03784">
    <property type="entry name" value="GT1_Gtf-like"/>
    <property type="match status" value="1"/>
</dbReference>
<dbReference type="PANTHER" id="PTHR48045">
    <property type="entry name" value="UDP-GLYCOSYLTRANSFERASE 72B1"/>
    <property type="match status" value="1"/>
</dbReference>
<dbReference type="InterPro" id="IPR035595">
    <property type="entry name" value="UDP_glycos_trans_CS"/>
</dbReference>